<feature type="transmembrane region" description="Helical" evidence="8">
    <location>
        <begin position="6"/>
        <end position="26"/>
    </location>
</feature>
<evidence type="ECO:0000256" key="7">
    <source>
        <dbReference type="ARBA" id="ARBA00023136"/>
    </source>
</evidence>
<dbReference type="GO" id="GO:0005254">
    <property type="term" value="F:chloride channel activity"/>
    <property type="evidence" value="ECO:0007669"/>
    <property type="project" value="InterPro"/>
</dbReference>
<evidence type="ECO:0000313" key="10">
    <source>
        <dbReference type="EMBL" id="CAE0368362.1"/>
    </source>
</evidence>
<evidence type="ECO:0000256" key="1">
    <source>
        <dbReference type="ARBA" id="ARBA00004651"/>
    </source>
</evidence>
<proteinExistence type="predicted"/>
<accession>A0A7S3NLR7</accession>
<evidence type="ECO:0000256" key="6">
    <source>
        <dbReference type="ARBA" id="ARBA00023065"/>
    </source>
</evidence>
<dbReference type="EMBL" id="HBIJ01013463">
    <property type="protein sequence ID" value="CAE0368362.1"/>
    <property type="molecule type" value="Transcribed_RNA"/>
</dbReference>
<keyword evidence="9" id="KW-0732">Signal</keyword>
<feature type="transmembrane region" description="Helical" evidence="8">
    <location>
        <begin position="94"/>
        <end position="115"/>
    </location>
</feature>
<feature type="chain" id="PRO_5030852252" evidence="9">
    <location>
        <begin position="16"/>
        <end position="386"/>
    </location>
</feature>
<keyword evidence="2" id="KW-0813">Transport</keyword>
<keyword evidence="4 8" id="KW-0812">Transmembrane</keyword>
<keyword evidence="5 8" id="KW-1133">Transmembrane helix</keyword>
<evidence type="ECO:0000256" key="5">
    <source>
        <dbReference type="ARBA" id="ARBA00022989"/>
    </source>
</evidence>
<evidence type="ECO:0000256" key="3">
    <source>
        <dbReference type="ARBA" id="ARBA00022475"/>
    </source>
</evidence>
<reference evidence="10" key="1">
    <citation type="submission" date="2021-01" db="EMBL/GenBank/DDBJ databases">
        <authorList>
            <person name="Corre E."/>
            <person name="Pelletier E."/>
            <person name="Niang G."/>
            <person name="Scheremetjew M."/>
            <person name="Finn R."/>
            <person name="Kale V."/>
            <person name="Holt S."/>
            <person name="Cochrane G."/>
            <person name="Meng A."/>
            <person name="Brown T."/>
            <person name="Cohen L."/>
        </authorList>
    </citation>
    <scope>NUCLEOTIDE SEQUENCE</scope>
    <source>
        <strain evidence="10">CCMP1510</strain>
    </source>
</reference>
<dbReference type="GO" id="GO:0005886">
    <property type="term" value="C:plasma membrane"/>
    <property type="evidence" value="ECO:0007669"/>
    <property type="project" value="UniProtKB-SubCell"/>
</dbReference>
<evidence type="ECO:0000256" key="4">
    <source>
        <dbReference type="ARBA" id="ARBA00022692"/>
    </source>
</evidence>
<dbReference type="InterPro" id="IPR044669">
    <property type="entry name" value="YneE/VCCN1/2-like"/>
</dbReference>
<dbReference type="AlphaFoldDB" id="A0A7S3NLR7"/>
<feature type="transmembrane region" description="Helical" evidence="8">
    <location>
        <begin position="121"/>
        <end position="144"/>
    </location>
</feature>
<protein>
    <submittedName>
        <fullName evidence="10">Uncharacterized protein</fullName>
    </submittedName>
</protein>
<keyword evidence="7 8" id="KW-0472">Membrane</keyword>
<feature type="transmembrane region" description="Helical" evidence="8">
    <location>
        <begin position="307"/>
        <end position="339"/>
    </location>
</feature>
<gene>
    <name evidence="10" type="ORF">ALAG00032_LOCUS9125</name>
</gene>
<keyword evidence="3" id="KW-1003">Cell membrane</keyword>
<name>A0A7S3NLR7_9STRA</name>
<comment type="subcellular location">
    <subcellularLocation>
        <location evidence="1">Cell membrane</location>
        <topology evidence="1">Multi-pass membrane protein</topology>
    </subcellularLocation>
</comment>
<dbReference type="PANTHER" id="PTHR33281:SF19">
    <property type="entry name" value="VOLTAGE-DEPENDENT ANION CHANNEL-FORMING PROTEIN YNEE"/>
    <property type="match status" value="1"/>
</dbReference>
<feature type="signal peptide" evidence="9">
    <location>
        <begin position="1"/>
        <end position="15"/>
    </location>
</feature>
<sequence length="386" mass="43216">MKWLVVIGFVGLSNAFTASRIGNTVVSRKEKKRMNIRNSATAVSESTGFFFDRFDETKELQRASRRDVYDAAAWRKHRSTKRYFRSIFNVFKSLALRGISLELFLIGAVASLVTYLHTAGIASLMFPALPLTMTAPAVALLVTFRTNQAYDRWWEARKIWGAVINKTRDLTRQSHWFKDPENARRMSGLAVAFSYALNAHCLKGTMTNPKNHIGEHATVDDKLASEIEPLIGKESTKEVLAAPHRPVEVCRLLTRCLANEALTPQIKARVDENVAFYSDFGGMCDRIQKTPMPLTYTRHTARFLTTWLMFVPSALLGAGLAPAAVITGSIVISAIFLGIDELSALLEEPFSVLPMDSYCNGLRDLHLYAEFKPAPEPERAMPVYYG</sequence>
<organism evidence="10">
    <name type="scientific">Aureoumbra lagunensis</name>
    <dbReference type="NCBI Taxonomy" id="44058"/>
    <lineage>
        <taxon>Eukaryota</taxon>
        <taxon>Sar</taxon>
        <taxon>Stramenopiles</taxon>
        <taxon>Ochrophyta</taxon>
        <taxon>Pelagophyceae</taxon>
        <taxon>Pelagomonadales</taxon>
        <taxon>Aureoumbra</taxon>
    </lineage>
</organism>
<keyword evidence="6" id="KW-0406">Ion transport</keyword>
<dbReference type="Pfam" id="PF25539">
    <property type="entry name" value="Bestrophin_2"/>
    <property type="match status" value="1"/>
</dbReference>
<evidence type="ECO:0000256" key="8">
    <source>
        <dbReference type="SAM" id="Phobius"/>
    </source>
</evidence>
<evidence type="ECO:0000256" key="9">
    <source>
        <dbReference type="SAM" id="SignalP"/>
    </source>
</evidence>
<dbReference type="PANTHER" id="PTHR33281">
    <property type="entry name" value="UPF0187 PROTEIN YNEE"/>
    <property type="match status" value="1"/>
</dbReference>
<evidence type="ECO:0000256" key="2">
    <source>
        <dbReference type="ARBA" id="ARBA00022448"/>
    </source>
</evidence>